<sequence length="76" mass="8636">MLSSVSTQSDTHGPFVNRSPQPIRLRPSSQFSSRVIDLAPFPVSSLDVTTLRPIVADLDTIDYDYKPPNRRRPVYY</sequence>
<evidence type="ECO:0000313" key="3">
    <source>
        <dbReference type="Proteomes" id="UP001213000"/>
    </source>
</evidence>
<gene>
    <name evidence="2" type="ORF">NP233_g2108</name>
</gene>
<dbReference type="Proteomes" id="UP001213000">
    <property type="component" value="Unassembled WGS sequence"/>
</dbReference>
<evidence type="ECO:0000313" key="2">
    <source>
        <dbReference type="EMBL" id="KAJ3573934.1"/>
    </source>
</evidence>
<evidence type="ECO:0000256" key="1">
    <source>
        <dbReference type="SAM" id="MobiDB-lite"/>
    </source>
</evidence>
<reference evidence="2" key="1">
    <citation type="submission" date="2022-07" db="EMBL/GenBank/DDBJ databases">
        <title>Genome Sequence of Leucocoprinus birnbaumii.</title>
        <authorList>
            <person name="Buettner E."/>
        </authorList>
    </citation>
    <scope>NUCLEOTIDE SEQUENCE</scope>
    <source>
        <strain evidence="2">VT141</strain>
    </source>
</reference>
<proteinExistence type="predicted"/>
<dbReference type="AlphaFoldDB" id="A0AAD5YZ15"/>
<organism evidence="2 3">
    <name type="scientific">Leucocoprinus birnbaumii</name>
    <dbReference type="NCBI Taxonomy" id="56174"/>
    <lineage>
        <taxon>Eukaryota</taxon>
        <taxon>Fungi</taxon>
        <taxon>Dikarya</taxon>
        <taxon>Basidiomycota</taxon>
        <taxon>Agaricomycotina</taxon>
        <taxon>Agaricomycetes</taxon>
        <taxon>Agaricomycetidae</taxon>
        <taxon>Agaricales</taxon>
        <taxon>Agaricineae</taxon>
        <taxon>Agaricaceae</taxon>
        <taxon>Leucocoprinus</taxon>
    </lineage>
</organism>
<comment type="caution">
    <text evidence="2">The sequence shown here is derived from an EMBL/GenBank/DDBJ whole genome shotgun (WGS) entry which is preliminary data.</text>
</comment>
<dbReference type="EMBL" id="JANIEX010000086">
    <property type="protein sequence ID" value="KAJ3573934.1"/>
    <property type="molecule type" value="Genomic_DNA"/>
</dbReference>
<feature type="region of interest" description="Disordered" evidence="1">
    <location>
        <begin position="1"/>
        <end position="26"/>
    </location>
</feature>
<feature type="compositionally biased region" description="Polar residues" evidence="1">
    <location>
        <begin position="1"/>
        <end position="11"/>
    </location>
</feature>
<protein>
    <submittedName>
        <fullName evidence="2">Uncharacterized protein</fullName>
    </submittedName>
</protein>
<name>A0AAD5YZ15_9AGAR</name>
<keyword evidence="3" id="KW-1185">Reference proteome</keyword>
<accession>A0AAD5YZ15</accession>